<dbReference type="AlphaFoldDB" id="I1YL83"/>
<feature type="transmembrane region" description="Helical" evidence="1">
    <location>
        <begin position="72"/>
        <end position="92"/>
    </location>
</feature>
<dbReference type="STRING" id="754477.Q7C_2555"/>
<dbReference type="Proteomes" id="UP000009145">
    <property type="component" value="Chromosome"/>
</dbReference>
<dbReference type="HOGENOM" id="CLU_144870_3_0_6"/>
<accession>I1YL83</accession>
<evidence type="ECO:0000313" key="2">
    <source>
        <dbReference type="EMBL" id="AFJ03676.1"/>
    </source>
</evidence>
<dbReference type="OrthoDB" id="5988692at2"/>
<sequence precursor="true">MSLDALLLAGAVICSISGFAWLALAMNEHWKQVQGDQPWSKTGQVLLRVAGSSALFVSLVLCNLVDHATMAVLVWVMAMTAGALMVAFTLTWRPAWLCLFSWLGRLGRA</sequence>
<dbReference type="PATRIC" id="fig|754477.3.peg.2509"/>
<dbReference type="RefSeq" id="WP_014705094.1">
    <property type="nucleotide sequence ID" value="NC_017856.1"/>
</dbReference>
<dbReference type="InterPro" id="IPR021762">
    <property type="entry name" value="DUF3325"/>
</dbReference>
<feature type="transmembrane region" description="Helical" evidence="1">
    <location>
        <begin position="6"/>
        <end position="24"/>
    </location>
</feature>
<proteinExistence type="predicted"/>
<dbReference type="Pfam" id="PF11804">
    <property type="entry name" value="DUF3325"/>
    <property type="match status" value="1"/>
</dbReference>
<organism evidence="2 3">
    <name type="scientific">Methylophaga frappieri (strain ATCC BAA-2434 / DSM 25690 / JAM7)</name>
    <dbReference type="NCBI Taxonomy" id="754477"/>
    <lineage>
        <taxon>Bacteria</taxon>
        <taxon>Pseudomonadati</taxon>
        <taxon>Pseudomonadota</taxon>
        <taxon>Gammaproteobacteria</taxon>
        <taxon>Thiotrichales</taxon>
        <taxon>Piscirickettsiaceae</taxon>
        <taxon>Methylophaga</taxon>
    </lineage>
</organism>
<evidence type="ECO:0000313" key="3">
    <source>
        <dbReference type="Proteomes" id="UP000009145"/>
    </source>
</evidence>
<name>I1YL83_METFJ</name>
<keyword evidence="3" id="KW-1185">Reference proteome</keyword>
<dbReference type="eggNOG" id="ENOG503314I">
    <property type="taxonomic scope" value="Bacteria"/>
</dbReference>
<keyword evidence="1" id="KW-0812">Transmembrane</keyword>
<protein>
    <recommendedName>
        <fullName evidence="4">DUF3325 domain-containing protein</fullName>
    </recommendedName>
</protein>
<feature type="transmembrane region" description="Helical" evidence="1">
    <location>
        <begin position="45"/>
        <end position="66"/>
    </location>
</feature>
<gene>
    <name evidence="2" type="ordered locus">Q7C_2555</name>
</gene>
<keyword evidence="1" id="KW-0472">Membrane</keyword>
<evidence type="ECO:0008006" key="4">
    <source>
        <dbReference type="Google" id="ProtNLM"/>
    </source>
</evidence>
<keyword evidence="1" id="KW-1133">Transmembrane helix</keyword>
<dbReference type="KEGG" id="mec:Q7C_2555"/>
<dbReference type="EMBL" id="CP003380">
    <property type="protein sequence ID" value="AFJ03676.1"/>
    <property type="molecule type" value="Genomic_DNA"/>
</dbReference>
<reference evidence="2 3" key="1">
    <citation type="journal article" date="2012" name="J. Bacteriol.">
        <title>Complete genome sequences of Methylophaga sp. strain JAM1 and Methylophaga sp. strain JAM7.</title>
        <authorList>
            <person name="Villeneuve C."/>
            <person name="Martineau C."/>
            <person name="Mauffrey F."/>
            <person name="Villemur R."/>
        </authorList>
    </citation>
    <scope>NUCLEOTIDE SEQUENCE [LARGE SCALE GENOMIC DNA]</scope>
    <source>
        <strain evidence="2 3">JAM7</strain>
    </source>
</reference>
<evidence type="ECO:0000256" key="1">
    <source>
        <dbReference type="SAM" id="Phobius"/>
    </source>
</evidence>